<keyword evidence="2 4" id="KW-0694">RNA-binding</keyword>
<dbReference type="InterPro" id="IPR002344">
    <property type="entry name" value="Lupus_La"/>
</dbReference>
<dbReference type="InterPro" id="IPR000504">
    <property type="entry name" value="RRM_dom"/>
</dbReference>
<dbReference type="InterPro" id="IPR036388">
    <property type="entry name" value="WH-like_DNA-bd_sf"/>
</dbReference>
<dbReference type="CDD" id="cd12291">
    <property type="entry name" value="RRM1_La"/>
    <property type="match status" value="1"/>
</dbReference>
<dbReference type="GO" id="GO:0005634">
    <property type="term" value="C:nucleus"/>
    <property type="evidence" value="ECO:0007669"/>
    <property type="project" value="UniProtKB-SubCell"/>
</dbReference>
<dbReference type="InterPro" id="IPR045180">
    <property type="entry name" value="La_dom_prot"/>
</dbReference>
<dbReference type="OrthoDB" id="439993at2759"/>
<dbReference type="Pfam" id="PF00076">
    <property type="entry name" value="RRM_1"/>
    <property type="match status" value="1"/>
</dbReference>
<keyword evidence="9" id="KW-1185">Reference proteome</keyword>
<evidence type="ECO:0000256" key="5">
    <source>
        <dbReference type="SAM" id="MobiDB-lite"/>
    </source>
</evidence>
<keyword evidence="3" id="KW-0539">Nucleus</keyword>
<evidence type="ECO:0000256" key="4">
    <source>
        <dbReference type="PROSITE-ProRule" id="PRU00332"/>
    </source>
</evidence>
<proteinExistence type="predicted"/>
<dbReference type="PROSITE" id="PS50102">
    <property type="entry name" value="RRM"/>
    <property type="match status" value="1"/>
</dbReference>
<dbReference type="GO" id="GO:0006396">
    <property type="term" value="P:RNA processing"/>
    <property type="evidence" value="ECO:0007669"/>
    <property type="project" value="InterPro"/>
</dbReference>
<dbReference type="AlphaFoldDB" id="A0A0S4JIJ0"/>
<dbReference type="GO" id="GO:0003723">
    <property type="term" value="F:RNA binding"/>
    <property type="evidence" value="ECO:0007669"/>
    <property type="project" value="UniProtKB-UniRule"/>
</dbReference>
<dbReference type="PROSITE" id="PS50961">
    <property type="entry name" value="HTH_LA"/>
    <property type="match status" value="1"/>
</dbReference>
<accession>A0A0S4JIJ0</accession>
<dbReference type="Proteomes" id="UP000051952">
    <property type="component" value="Unassembled WGS sequence"/>
</dbReference>
<name>A0A0S4JIJ0_BODSA</name>
<feature type="region of interest" description="Disordered" evidence="5">
    <location>
        <begin position="200"/>
        <end position="220"/>
    </location>
</feature>
<evidence type="ECO:0000256" key="3">
    <source>
        <dbReference type="ARBA" id="ARBA00023242"/>
    </source>
</evidence>
<sequence length="345" mass="37551">MSLSADLQAKLQKQVEFYFSDVNIAKDVFLKAKMAESAEGFIPLAVLLTFNRVNAVTKDAKVLAESIKASPLLVVDEENLQVRRAQPLPESIQTDAETVYVKPVPANSTLEDLQEFFGKFGTVRAVWRRYFGGANKETGSNTAKQSVFVVFGTKEEAEKFKNEPPQFDGAQLLVQWKLEYLQRKAEEMAAKSKLKAASKVGSAAASSSNTRTTPEMPKSASYTISGVGEIEKFSSIKGLWPAEEQKGVRYVFMPDKETAQVIFQDEQTGTVMTSDLEKRGTTLNGKVPSVKKLEGADETDLLANVEKEISERAAQNNGSRGGGRGGRGGARGGRGGGRGGKRPRE</sequence>
<comment type="subcellular location">
    <subcellularLocation>
        <location evidence="1">Nucleus</location>
    </subcellularLocation>
</comment>
<evidence type="ECO:0000313" key="9">
    <source>
        <dbReference type="Proteomes" id="UP000051952"/>
    </source>
</evidence>
<dbReference type="InterPro" id="IPR006630">
    <property type="entry name" value="La_HTH"/>
</dbReference>
<dbReference type="SMART" id="SM00360">
    <property type="entry name" value="RRM"/>
    <property type="match status" value="1"/>
</dbReference>
<feature type="compositionally biased region" description="Gly residues" evidence="5">
    <location>
        <begin position="319"/>
        <end position="338"/>
    </location>
</feature>
<evidence type="ECO:0000313" key="8">
    <source>
        <dbReference type="EMBL" id="CUG89981.1"/>
    </source>
</evidence>
<evidence type="ECO:0000259" key="7">
    <source>
        <dbReference type="PROSITE" id="PS50961"/>
    </source>
</evidence>
<feature type="domain" description="RRM" evidence="6">
    <location>
        <begin position="97"/>
        <end position="179"/>
    </location>
</feature>
<evidence type="ECO:0000256" key="2">
    <source>
        <dbReference type="ARBA" id="ARBA00022884"/>
    </source>
</evidence>
<dbReference type="PANTHER" id="PTHR22792">
    <property type="entry name" value="LUPUS LA PROTEIN-RELATED"/>
    <property type="match status" value="1"/>
</dbReference>
<dbReference type="Pfam" id="PF05383">
    <property type="entry name" value="La"/>
    <property type="match status" value="1"/>
</dbReference>
<dbReference type="SUPFAM" id="SSF46785">
    <property type="entry name" value="Winged helix' DNA-binding domain"/>
    <property type="match status" value="1"/>
</dbReference>
<dbReference type="InterPro" id="IPR036390">
    <property type="entry name" value="WH_DNA-bd_sf"/>
</dbReference>
<dbReference type="InterPro" id="IPR012677">
    <property type="entry name" value="Nucleotide-bd_a/b_plait_sf"/>
</dbReference>
<dbReference type="Gene3D" id="1.10.10.10">
    <property type="entry name" value="Winged helix-like DNA-binding domain superfamily/Winged helix DNA-binding domain"/>
    <property type="match status" value="1"/>
</dbReference>
<dbReference type="SMART" id="SM00715">
    <property type="entry name" value="LA"/>
    <property type="match status" value="1"/>
</dbReference>
<dbReference type="VEuPathDB" id="TriTrypDB:BSAL_24405"/>
<organism evidence="8 9">
    <name type="scientific">Bodo saltans</name>
    <name type="common">Flagellated protozoan</name>
    <dbReference type="NCBI Taxonomy" id="75058"/>
    <lineage>
        <taxon>Eukaryota</taxon>
        <taxon>Discoba</taxon>
        <taxon>Euglenozoa</taxon>
        <taxon>Kinetoplastea</taxon>
        <taxon>Metakinetoplastina</taxon>
        <taxon>Eubodonida</taxon>
        <taxon>Bodonidae</taxon>
        <taxon>Bodo</taxon>
    </lineage>
</organism>
<evidence type="ECO:0000259" key="6">
    <source>
        <dbReference type="PROSITE" id="PS50102"/>
    </source>
</evidence>
<feature type="domain" description="HTH La-type RNA-binding" evidence="7">
    <location>
        <begin position="1"/>
        <end position="92"/>
    </location>
</feature>
<dbReference type="InterPro" id="IPR035979">
    <property type="entry name" value="RBD_domain_sf"/>
</dbReference>
<protein>
    <submittedName>
        <fullName evidence="8">LA RNA-binding protein, putative</fullName>
    </submittedName>
</protein>
<dbReference type="SUPFAM" id="SSF54928">
    <property type="entry name" value="RNA-binding domain, RBD"/>
    <property type="match status" value="1"/>
</dbReference>
<dbReference type="Gene3D" id="3.30.70.330">
    <property type="match status" value="1"/>
</dbReference>
<feature type="region of interest" description="Disordered" evidence="5">
    <location>
        <begin position="306"/>
        <end position="345"/>
    </location>
</feature>
<reference evidence="9" key="1">
    <citation type="submission" date="2015-09" db="EMBL/GenBank/DDBJ databases">
        <authorList>
            <consortium name="Pathogen Informatics"/>
        </authorList>
    </citation>
    <scope>NUCLEOTIDE SEQUENCE [LARGE SCALE GENOMIC DNA]</scope>
    <source>
        <strain evidence="9">Lake Konstanz</strain>
    </source>
</reference>
<dbReference type="PANTHER" id="PTHR22792:SF157">
    <property type="entry name" value="LA PROTEIN"/>
    <property type="match status" value="1"/>
</dbReference>
<dbReference type="GO" id="GO:1990904">
    <property type="term" value="C:ribonucleoprotein complex"/>
    <property type="evidence" value="ECO:0007669"/>
    <property type="project" value="InterPro"/>
</dbReference>
<dbReference type="PRINTS" id="PR00302">
    <property type="entry name" value="LUPUSLA"/>
</dbReference>
<dbReference type="EMBL" id="CYKH01001782">
    <property type="protein sequence ID" value="CUG89981.1"/>
    <property type="molecule type" value="Genomic_DNA"/>
</dbReference>
<evidence type="ECO:0000256" key="1">
    <source>
        <dbReference type="ARBA" id="ARBA00004123"/>
    </source>
</evidence>
<dbReference type="OMA" id="PEHNEER"/>
<dbReference type="CDD" id="cd07323">
    <property type="entry name" value="LAM"/>
    <property type="match status" value="1"/>
</dbReference>
<dbReference type="FunFam" id="1.10.10.10:FF:000158">
    <property type="entry name" value="La ribonucleoprotein domain family member 7"/>
    <property type="match status" value="1"/>
</dbReference>
<gene>
    <name evidence="8" type="ORF">BSAL_24405</name>
</gene>